<name>A0A0F9Q759_9ZZZZ</name>
<sequence length="88" mass="9657">MNCKAEHDNIEQQIKDCRDALPSDLPWRIGGYLLGILHTPTKDHRVTFTPGYGVCAISFVTTNGDLGFLVACLPEGTTFTAHEGVDHE</sequence>
<organism evidence="1">
    <name type="scientific">marine sediment metagenome</name>
    <dbReference type="NCBI Taxonomy" id="412755"/>
    <lineage>
        <taxon>unclassified sequences</taxon>
        <taxon>metagenomes</taxon>
        <taxon>ecological metagenomes</taxon>
    </lineage>
</organism>
<accession>A0A0F9Q759</accession>
<evidence type="ECO:0000313" key="1">
    <source>
        <dbReference type="EMBL" id="KKN38279.1"/>
    </source>
</evidence>
<dbReference type="AlphaFoldDB" id="A0A0F9Q759"/>
<gene>
    <name evidence="1" type="ORF">LCGC14_0755180</name>
</gene>
<protein>
    <submittedName>
        <fullName evidence="1">Uncharacterized protein</fullName>
    </submittedName>
</protein>
<reference evidence="1" key="1">
    <citation type="journal article" date="2015" name="Nature">
        <title>Complex archaea that bridge the gap between prokaryotes and eukaryotes.</title>
        <authorList>
            <person name="Spang A."/>
            <person name="Saw J.H."/>
            <person name="Jorgensen S.L."/>
            <person name="Zaremba-Niedzwiedzka K."/>
            <person name="Martijn J."/>
            <person name="Lind A.E."/>
            <person name="van Eijk R."/>
            <person name="Schleper C."/>
            <person name="Guy L."/>
            <person name="Ettema T.J."/>
        </authorList>
    </citation>
    <scope>NUCLEOTIDE SEQUENCE</scope>
</reference>
<comment type="caution">
    <text evidence="1">The sequence shown here is derived from an EMBL/GenBank/DDBJ whole genome shotgun (WGS) entry which is preliminary data.</text>
</comment>
<dbReference type="EMBL" id="LAZR01001841">
    <property type="protein sequence ID" value="KKN38279.1"/>
    <property type="molecule type" value="Genomic_DNA"/>
</dbReference>
<proteinExistence type="predicted"/>